<dbReference type="Proteomes" id="UP001208692">
    <property type="component" value="Unassembled WGS sequence"/>
</dbReference>
<evidence type="ECO:0000313" key="4">
    <source>
        <dbReference type="Proteomes" id="UP001208692"/>
    </source>
</evidence>
<protein>
    <submittedName>
        <fullName evidence="1">Uncharacterized protein</fullName>
    </submittedName>
</protein>
<dbReference type="Proteomes" id="UP001207736">
    <property type="component" value="Unassembled WGS sequence"/>
</dbReference>
<dbReference type="RefSeq" id="WP_264845499.1">
    <property type="nucleotide sequence ID" value="NZ_BPMA01000012.1"/>
</dbReference>
<evidence type="ECO:0000313" key="2">
    <source>
        <dbReference type="EMBL" id="GJM51896.1"/>
    </source>
</evidence>
<accession>A0AAV5ATP0</accession>
<reference evidence="1 4" key="1">
    <citation type="submission" date="2021-11" db="EMBL/GenBank/DDBJ databases">
        <title>Draft genome sequence of Capnocytophaga sp. strain KC07075 isolated from cat oral cavity.</title>
        <authorList>
            <person name="Suzuki M."/>
            <person name="Imaoka K."/>
            <person name="Kimura M."/>
            <person name="Morikawa S."/>
            <person name="Maeda K."/>
        </authorList>
    </citation>
    <scope>NUCLEOTIDE SEQUENCE</scope>
    <source>
        <strain evidence="1">KC07075</strain>
        <strain evidence="2 4">KC07079</strain>
    </source>
</reference>
<proteinExistence type="predicted"/>
<comment type="caution">
    <text evidence="1">The sequence shown here is derived from an EMBL/GenBank/DDBJ whole genome shotgun (WGS) entry which is preliminary data.</text>
</comment>
<organism evidence="1 3">
    <name type="scientific">Capnocytophaga catalasegens</name>
    <dbReference type="NCBI Taxonomy" id="1004260"/>
    <lineage>
        <taxon>Bacteria</taxon>
        <taxon>Pseudomonadati</taxon>
        <taxon>Bacteroidota</taxon>
        <taxon>Flavobacteriia</taxon>
        <taxon>Flavobacteriales</taxon>
        <taxon>Flavobacteriaceae</taxon>
        <taxon>Capnocytophaga</taxon>
    </lineage>
</organism>
<gene>
    <name evidence="1" type="ORF">RCZ15_17160</name>
    <name evidence="2" type="ORF">RCZ16_02140</name>
</gene>
<evidence type="ECO:0000313" key="1">
    <source>
        <dbReference type="EMBL" id="GJM50743.1"/>
    </source>
</evidence>
<dbReference type="EMBL" id="BQKB01000007">
    <property type="protein sequence ID" value="GJM51896.1"/>
    <property type="molecule type" value="Genomic_DNA"/>
</dbReference>
<dbReference type="AlphaFoldDB" id="A0AAV5ATP0"/>
<name>A0AAV5ATP0_9FLAO</name>
<keyword evidence="4" id="KW-1185">Reference proteome</keyword>
<dbReference type="EMBL" id="BQKA01000033">
    <property type="protein sequence ID" value="GJM50743.1"/>
    <property type="molecule type" value="Genomic_DNA"/>
</dbReference>
<evidence type="ECO:0000313" key="3">
    <source>
        <dbReference type="Proteomes" id="UP001207736"/>
    </source>
</evidence>
<sequence>MKENEVPQEQGELGEIKEICYATDKDNNYVTVQSSGWEAKTIALKASIDFVNERIAQAKSEVQAGSKSPIVYYMECARMDWAILADYMGMWKWRVKRHSSISVFKHLPEKILQKYAKIFNISVEELKNPQWEEN</sequence>